<dbReference type="STRING" id="490188.SAMN04488068_2206"/>
<evidence type="ECO:0000256" key="4">
    <source>
        <dbReference type="ARBA" id="ARBA00037131"/>
    </source>
</evidence>
<dbReference type="PANTHER" id="PTHR47892">
    <property type="entry name" value="UNIVERSAL STRESS PROTEIN E"/>
    <property type="match status" value="1"/>
</dbReference>
<accession>A0A1M5PN63</accession>
<comment type="similarity">
    <text evidence="2">Belongs to the universal stress protein A family.</text>
</comment>
<keyword evidence="3" id="KW-0963">Cytoplasm</keyword>
<dbReference type="AlphaFoldDB" id="A0A1M5PN63"/>
<organism evidence="6 7">
    <name type="scientific">Hydrocarboniphaga daqingensis</name>
    <dbReference type="NCBI Taxonomy" id="490188"/>
    <lineage>
        <taxon>Bacteria</taxon>
        <taxon>Pseudomonadati</taxon>
        <taxon>Pseudomonadota</taxon>
        <taxon>Gammaproteobacteria</taxon>
        <taxon>Nevskiales</taxon>
        <taxon>Nevskiaceae</taxon>
        <taxon>Hydrocarboniphaga</taxon>
    </lineage>
</organism>
<name>A0A1M5PN63_9GAMM</name>
<dbReference type="Proteomes" id="UP000199758">
    <property type="component" value="Unassembled WGS sequence"/>
</dbReference>
<dbReference type="PANTHER" id="PTHR47892:SF1">
    <property type="entry name" value="UNIVERSAL STRESS PROTEIN E"/>
    <property type="match status" value="1"/>
</dbReference>
<evidence type="ECO:0000313" key="6">
    <source>
        <dbReference type="EMBL" id="SHH03146.1"/>
    </source>
</evidence>
<dbReference type="OrthoDB" id="239260at2"/>
<gene>
    <name evidence="6" type="ORF">SAMN04488068_2206</name>
</gene>
<protein>
    <submittedName>
        <fullName evidence="6">Universal stress protein E</fullName>
    </submittedName>
</protein>
<dbReference type="RefSeq" id="WP_072897542.1">
    <property type="nucleotide sequence ID" value="NZ_FQWZ01000005.1"/>
</dbReference>
<sequence>MGLYRRILLLASPALQQTSAFHRASWLALTTGASLHIALIDRDATVDVEAFLQQRRQWLDEQANVLRAHRIGVSTQVIWADSPTDMALALIADSEHDLVIRDVERDTPLLPLTLSPLDWQLLHRSQRPVLLVGPAQRPVPKVVIAAVDVSVSGDQQLNQQVVRQACELADACDAVLHLFYGFLVPSGIADDFGGSLFAALMRNDREALEVLAQQFRLPAAQVHFRAGPAVSGLSELAADLAADVLVIGVDGGGDASQPAQLGSTVRALMHRAPCDVLAVKRLDGRSSGLSAAR</sequence>
<keyword evidence="7" id="KW-1185">Reference proteome</keyword>
<evidence type="ECO:0000256" key="3">
    <source>
        <dbReference type="ARBA" id="ARBA00022490"/>
    </source>
</evidence>
<proteinExistence type="inferred from homology"/>
<feature type="domain" description="UspA" evidence="5">
    <location>
        <begin position="4"/>
        <end position="132"/>
    </location>
</feature>
<dbReference type="EMBL" id="FQWZ01000005">
    <property type="protein sequence ID" value="SHH03146.1"/>
    <property type="molecule type" value="Genomic_DNA"/>
</dbReference>
<dbReference type="SUPFAM" id="SSF52402">
    <property type="entry name" value="Adenine nucleotide alpha hydrolases-like"/>
    <property type="match status" value="2"/>
</dbReference>
<dbReference type="GO" id="GO:0005737">
    <property type="term" value="C:cytoplasm"/>
    <property type="evidence" value="ECO:0007669"/>
    <property type="project" value="UniProtKB-SubCell"/>
</dbReference>
<feature type="domain" description="UspA" evidence="5">
    <location>
        <begin position="147"/>
        <end position="280"/>
    </location>
</feature>
<dbReference type="InterPro" id="IPR006016">
    <property type="entry name" value="UspA"/>
</dbReference>
<reference evidence="6 7" key="1">
    <citation type="submission" date="2016-11" db="EMBL/GenBank/DDBJ databases">
        <authorList>
            <person name="Jaros S."/>
            <person name="Januszkiewicz K."/>
            <person name="Wedrychowicz H."/>
        </authorList>
    </citation>
    <scope>NUCLEOTIDE SEQUENCE [LARGE SCALE GENOMIC DNA]</scope>
    <source>
        <strain evidence="6 7">CGMCC 1.7049</strain>
    </source>
</reference>
<evidence type="ECO:0000256" key="1">
    <source>
        <dbReference type="ARBA" id="ARBA00004496"/>
    </source>
</evidence>
<dbReference type="Pfam" id="PF00582">
    <property type="entry name" value="Usp"/>
    <property type="match status" value="2"/>
</dbReference>
<evidence type="ECO:0000259" key="5">
    <source>
        <dbReference type="Pfam" id="PF00582"/>
    </source>
</evidence>
<comment type="subcellular location">
    <subcellularLocation>
        <location evidence="1">Cytoplasm</location>
    </subcellularLocation>
</comment>
<comment type="function">
    <text evidence="4">Required for resistance to DNA-damaging agents.</text>
</comment>
<dbReference type="Gene3D" id="3.40.50.12370">
    <property type="match status" value="1"/>
</dbReference>
<evidence type="ECO:0000256" key="2">
    <source>
        <dbReference type="ARBA" id="ARBA00008791"/>
    </source>
</evidence>
<evidence type="ECO:0000313" key="7">
    <source>
        <dbReference type="Proteomes" id="UP000199758"/>
    </source>
</evidence>